<sequence>MLDLRRLVLLCEFARRGSIAATATYLGYSASAVSQQLAELEREAGTALLDRTARSAELTDAGRRLVGHAEQILSLVEEAKSDLSSHGNIPSGRVVVTAFPTGAIAFAPILARALRRYEQLTLRMRQGHAQNAIRDVQSGDADIALIDIWDNDAVERNSSTLRFFPLLHDPLVLVLPSDHALAESTNIIDVATLRNENWMAAPAGEPSRIHFDRLIGAVDGEPPDILWEFEGLGALLVLVSEGLGIAVVPGLTLAAGVGGIAVRHLPTSHTGRVVLAVVRRASIKRPAVSVTLKALHGAARELAGEIESVSLAYRY</sequence>
<dbReference type="EMBL" id="FNCN01000023">
    <property type="protein sequence ID" value="SDH81150.1"/>
    <property type="molecule type" value="Genomic_DNA"/>
</dbReference>
<dbReference type="InterPro" id="IPR005119">
    <property type="entry name" value="LysR_subst-bd"/>
</dbReference>
<evidence type="ECO:0000256" key="4">
    <source>
        <dbReference type="ARBA" id="ARBA00023163"/>
    </source>
</evidence>
<feature type="domain" description="HTH lysR-type" evidence="5">
    <location>
        <begin position="2"/>
        <end position="59"/>
    </location>
</feature>
<dbReference type="FunFam" id="1.10.10.10:FF:000001">
    <property type="entry name" value="LysR family transcriptional regulator"/>
    <property type="match status" value="1"/>
</dbReference>
<dbReference type="Pfam" id="PF00126">
    <property type="entry name" value="HTH_1"/>
    <property type="match status" value="1"/>
</dbReference>
<dbReference type="InterPro" id="IPR036388">
    <property type="entry name" value="WH-like_DNA-bd_sf"/>
</dbReference>
<dbReference type="SUPFAM" id="SSF53850">
    <property type="entry name" value="Periplasmic binding protein-like II"/>
    <property type="match status" value="1"/>
</dbReference>
<name>A0A1G8FGA7_9ACTN</name>
<dbReference type="Proteomes" id="UP000198923">
    <property type="component" value="Unassembled WGS sequence"/>
</dbReference>
<dbReference type="OrthoDB" id="4131546at2"/>
<dbReference type="GO" id="GO:0003700">
    <property type="term" value="F:DNA-binding transcription factor activity"/>
    <property type="evidence" value="ECO:0007669"/>
    <property type="project" value="InterPro"/>
</dbReference>
<evidence type="ECO:0000313" key="7">
    <source>
        <dbReference type="Proteomes" id="UP000198923"/>
    </source>
</evidence>
<comment type="similarity">
    <text evidence="1">Belongs to the LysR transcriptional regulatory family.</text>
</comment>
<dbReference type="Gene3D" id="3.40.190.10">
    <property type="entry name" value="Periplasmic binding protein-like II"/>
    <property type="match status" value="2"/>
</dbReference>
<keyword evidence="7" id="KW-1185">Reference proteome</keyword>
<dbReference type="InterPro" id="IPR036390">
    <property type="entry name" value="WH_DNA-bd_sf"/>
</dbReference>
<dbReference type="PANTHER" id="PTHR30126">
    <property type="entry name" value="HTH-TYPE TRANSCRIPTIONAL REGULATOR"/>
    <property type="match status" value="1"/>
</dbReference>
<dbReference type="Pfam" id="PF03466">
    <property type="entry name" value="LysR_substrate"/>
    <property type="match status" value="1"/>
</dbReference>
<keyword evidence="4" id="KW-0804">Transcription</keyword>
<dbReference type="STRING" id="504805.SAMN05421505_12363"/>
<evidence type="ECO:0000256" key="2">
    <source>
        <dbReference type="ARBA" id="ARBA00023015"/>
    </source>
</evidence>
<gene>
    <name evidence="6" type="ORF">SAMN05421505_12363</name>
</gene>
<reference evidence="6 7" key="1">
    <citation type="submission" date="2016-10" db="EMBL/GenBank/DDBJ databases">
        <authorList>
            <person name="de Groot N.N."/>
        </authorList>
    </citation>
    <scope>NUCLEOTIDE SEQUENCE [LARGE SCALE GENOMIC DNA]</scope>
    <source>
        <strain evidence="6 7">CPCC 201354</strain>
    </source>
</reference>
<evidence type="ECO:0000313" key="6">
    <source>
        <dbReference type="EMBL" id="SDH81150.1"/>
    </source>
</evidence>
<dbReference type="Gene3D" id="1.10.10.10">
    <property type="entry name" value="Winged helix-like DNA-binding domain superfamily/Winged helix DNA-binding domain"/>
    <property type="match status" value="1"/>
</dbReference>
<protein>
    <submittedName>
        <fullName evidence="6">DNA-binding transcriptional regulator, LysR family</fullName>
    </submittedName>
</protein>
<accession>A0A1G8FGA7</accession>
<dbReference type="GO" id="GO:0000976">
    <property type="term" value="F:transcription cis-regulatory region binding"/>
    <property type="evidence" value="ECO:0007669"/>
    <property type="project" value="TreeGrafter"/>
</dbReference>
<dbReference type="PROSITE" id="PS50931">
    <property type="entry name" value="HTH_LYSR"/>
    <property type="match status" value="1"/>
</dbReference>
<dbReference type="SUPFAM" id="SSF46785">
    <property type="entry name" value="Winged helix' DNA-binding domain"/>
    <property type="match status" value="1"/>
</dbReference>
<dbReference type="PANTHER" id="PTHR30126:SF94">
    <property type="entry name" value="LYSR FAMILY TRANSCRIPTIONAL REGULATOR"/>
    <property type="match status" value="1"/>
</dbReference>
<keyword evidence="2" id="KW-0805">Transcription regulation</keyword>
<keyword evidence="3 6" id="KW-0238">DNA-binding</keyword>
<dbReference type="RefSeq" id="WP_093172821.1">
    <property type="nucleotide sequence ID" value="NZ_FNCN01000023.1"/>
</dbReference>
<dbReference type="InterPro" id="IPR000847">
    <property type="entry name" value="LysR_HTH_N"/>
</dbReference>
<organism evidence="6 7">
    <name type="scientific">Sinosporangium album</name>
    <dbReference type="NCBI Taxonomy" id="504805"/>
    <lineage>
        <taxon>Bacteria</taxon>
        <taxon>Bacillati</taxon>
        <taxon>Actinomycetota</taxon>
        <taxon>Actinomycetes</taxon>
        <taxon>Streptosporangiales</taxon>
        <taxon>Streptosporangiaceae</taxon>
        <taxon>Sinosporangium</taxon>
    </lineage>
</organism>
<dbReference type="AlphaFoldDB" id="A0A1G8FGA7"/>
<evidence type="ECO:0000256" key="3">
    <source>
        <dbReference type="ARBA" id="ARBA00023125"/>
    </source>
</evidence>
<evidence type="ECO:0000256" key="1">
    <source>
        <dbReference type="ARBA" id="ARBA00009437"/>
    </source>
</evidence>
<proteinExistence type="inferred from homology"/>
<evidence type="ECO:0000259" key="5">
    <source>
        <dbReference type="PROSITE" id="PS50931"/>
    </source>
</evidence>